<dbReference type="InterPro" id="IPR001845">
    <property type="entry name" value="HTH_ArsR_DNA-bd_dom"/>
</dbReference>
<organism evidence="2 3">
    <name type="scientific">Nonomuraea deserti</name>
    <dbReference type="NCBI Taxonomy" id="1848322"/>
    <lineage>
        <taxon>Bacteria</taxon>
        <taxon>Bacillati</taxon>
        <taxon>Actinomycetota</taxon>
        <taxon>Actinomycetes</taxon>
        <taxon>Streptosporangiales</taxon>
        <taxon>Streptosporangiaceae</taxon>
        <taxon>Nonomuraea</taxon>
    </lineage>
</organism>
<dbReference type="PANTHER" id="PTHR38600">
    <property type="entry name" value="TRANSCRIPTIONAL REGULATORY PROTEIN"/>
    <property type="match status" value="1"/>
</dbReference>
<dbReference type="InterPro" id="IPR036388">
    <property type="entry name" value="WH-like_DNA-bd_sf"/>
</dbReference>
<accession>A0A4R4UKC1</accession>
<dbReference type="EMBL" id="SMKO01000230">
    <property type="protein sequence ID" value="TDC89504.1"/>
    <property type="molecule type" value="Genomic_DNA"/>
</dbReference>
<feature type="domain" description="HTH arsR-type" evidence="1">
    <location>
        <begin position="1"/>
        <end position="90"/>
    </location>
</feature>
<dbReference type="PANTHER" id="PTHR38600:SF1">
    <property type="entry name" value="TRANSCRIPTIONAL REGULATORY PROTEIN"/>
    <property type="match status" value="1"/>
</dbReference>
<comment type="caution">
    <text evidence="2">The sequence shown here is derived from an EMBL/GenBank/DDBJ whole genome shotgun (WGS) entry which is preliminary data.</text>
</comment>
<gene>
    <name evidence="2" type="ORF">E1292_44405</name>
</gene>
<keyword evidence="3" id="KW-1185">Reference proteome</keyword>
<proteinExistence type="predicted"/>
<reference evidence="2 3" key="1">
    <citation type="submission" date="2019-03" db="EMBL/GenBank/DDBJ databases">
        <title>Draft genome sequences of novel Actinobacteria.</title>
        <authorList>
            <person name="Sahin N."/>
            <person name="Ay H."/>
            <person name="Saygin H."/>
        </authorList>
    </citation>
    <scope>NUCLEOTIDE SEQUENCE [LARGE SCALE GENOMIC DNA]</scope>
    <source>
        <strain evidence="2 3">KC310</strain>
    </source>
</reference>
<name>A0A4R4UKC1_9ACTN</name>
<dbReference type="SMART" id="SM00418">
    <property type="entry name" value="HTH_ARSR"/>
    <property type="match status" value="1"/>
</dbReference>
<sequence>MTPDHVFTALASPARRELLRLLRDEGAQPAGRLAERFDMSRPSVSEHLRVLRDAGLVSETRKGRERHYRLEAAPLMEIRDWLGPYERFWRERLATLTAVLDEMEDDDAR</sequence>
<dbReference type="InterPro" id="IPR011991">
    <property type="entry name" value="ArsR-like_HTH"/>
</dbReference>
<dbReference type="AlphaFoldDB" id="A0A4R4UKC1"/>
<dbReference type="Gene3D" id="1.10.10.10">
    <property type="entry name" value="Winged helix-like DNA-binding domain superfamily/Winged helix DNA-binding domain"/>
    <property type="match status" value="1"/>
</dbReference>
<dbReference type="Proteomes" id="UP000295258">
    <property type="component" value="Unassembled WGS sequence"/>
</dbReference>
<evidence type="ECO:0000259" key="1">
    <source>
        <dbReference type="PROSITE" id="PS50987"/>
    </source>
</evidence>
<dbReference type="CDD" id="cd00090">
    <property type="entry name" value="HTH_ARSR"/>
    <property type="match status" value="1"/>
</dbReference>
<dbReference type="GO" id="GO:0003700">
    <property type="term" value="F:DNA-binding transcription factor activity"/>
    <property type="evidence" value="ECO:0007669"/>
    <property type="project" value="InterPro"/>
</dbReference>
<dbReference type="PROSITE" id="PS50987">
    <property type="entry name" value="HTH_ARSR_2"/>
    <property type="match status" value="1"/>
</dbReference>
<dbReference type="Pfam" id="PF12840">
    <property type="entry name" value="HTH_20"/>
    <property type="match status" value="1"/>
</dbReference>
<dbReference type="InterPro" id="IPR036390">
    <property type="entry name" value="WH_DNA-bd_sf"/>
</dbReference>
<dbReference type="NCBIfam" id="NF033788">
    <property type="entry name" value="HTH_metalloreg"/>
    <property type="match status" value="1"/>
</dbReference>
<dbReference type="RefSeq" id="WP_132605764.1">
    <property type="nucleotide sequence ID" value="NZ_SMKO01000230.1"/>
</dbReference>
<dbReference type="SUPFAM" id="SSF46785">
    <property type="entry name" value="Winged helix' DNA-binding domain"/>
    <property type="match status" value="1"/>
</dbReference>
<evidence type="ECO:0000313" key="3">
    <source>
        <dbReference type="Proteomes" id="UP000295258"/>
    </source>
</evidence>
<protein>
    <submittedName>
        <fullName evidence="2">Transcriptional regulator</fullName>
    </submittedName>
</protein>
<evidence type="ECO:0000313" key="2">
    <source>
        <dbReference type="EMBL" id="TDC89504.1"/>
    </source>
</evidence>